<feature type="compositionally biased region" description="Low complexity" evidence="2">
    <location>
        <begin position="197"/>
        <end position="207"/>
    </location>
</feature>
<dbReference type="GO" id="GO:0003729">
    <property type="term" value="F:mRNA binding"/>
    <property type="evidence" value="ECO:0007669"/>
    <property type="project" value="TreeGrafter"/>
</dbReference>
<dbReference type="GO" id="GO:0005829">
    <property type="term" value="C:cytosol"/>
    <property type="evidence" value="ECO:0007669"/>
    <property type="project" value="TreeGrafter"/>
</dbReference>
<dbReference type="Pfam" id="PF02136">
    <property type="entry name" value="NTF2"/>
    <property type="match status" value="1"/>
</dbReference>
<accession>A0AAD9ACB2</accession>
<feature type="compositionally biased region" description="Basic and acidic residues" evidence="2">
    <location>
        <begin position="258"/>
        <end position="275"/>
    </location>
</feature>
<dbReference type="CDD" id="cd00780">
    <property type="entry name" value="NTF2"/>
    <property type="match status" value="1"/>
</dbReference>
<evidence type="ECO:0000313" key="5">
    <source>
        <dbReference type="Proteomes" id="UP001243330"/>
    </source>
</evidence>
<reference evidence="4" key="1">
    <citation type="submission" date="2023-01" db="EMBL/GenBank/DDBJ databases">
        <title>Colletotrichum chrysophilum M932 genome sequence.</title>
        <authorList>
            <person name="Baroncelli R."/>
        </authorList>
    </citation>
    <scope>NUCLEOTIDE SEQUENCE</scope>
    <source>
        <strain evidence="4">M932</strain>
    </source>
</reference>
<dbReference type="SUPFAM" id="SSF54928">
    <property type="entry name" value="RNA-binding domain, RBD"/>
    <property type="match status" value="1"/>
</dbReference>
<feature type="compositionally biased region" description="Gly residues" evidence="2">
    <location>
        <begin position="536"/>
        <end position="548"/>
    </location>
</feature>
<dbReference type="FunFam" id="3.10.450.50:FF:000003">
    <property type="entry name" value="Nuclear transport factor 2 family protein"/>
    <property type="match status" value="1"/>
</dbReference>
<feature type="compositionally biased region" description="Low complexity" evidence="2">
    <location>
        <begin position="336"/>
        <end position="378"/>
    </location>
</feature>
<feature type="region of interest" description="Disordered" evidence="2">
    <location>
        <begin position="1"/>
        <end position="37"/>
    </location>
</feature>
<evidence type="ECO:0000256" key="2">
    <source>
        <dbReference type="SAM" id="MobiDB-lite"/>
    </source>
</evidence>
<comment type="caution">
    <text evidence="4">The sequence shown here is derived from an EMBL/GenBank/DDBJ whole genome shotgun (WGS) entry which is preliminary data.</text>
</comment>
<feature type="region of interest" description="Disordered" evidence="2">
    <location>
        <begin position="326"/>
        <end position="402"/>
    </location>
</feature>
<name>A0AAD9ACB2_9PEZI</name>
<dbReference type="PROSITE" id="PS50177">
    <property type="entry name" value="NTF2_DOMAIN"/>
    <property type="match status" value="1"/>
</dbReference>
<dbReference type="GO" id="GO:1990861">
    <property type="term" value="C:Ubp3-Bre5 deubiquitination complex"/>
    <property type="evidence" value="ECO:0007669"/>
    <property type="project" value="TreeGrafter"/>
</dbReference>
<dbReference type="SUPFAM" id="SSF54427">
    <property type="entry name" value="NTF2-like"/>
    <property type="match status" value="1"/>
</dbReference>
<dbReference type="InterPro" id="IPR002075">
    <property type="entry name" value="NTF2_dom"/>
</dbReference>
<dbReference type="Gene3D" id="3.30.70.330">
    <property type="match status" value="1"/>
</dbReference>
<sequence>MATNGNYTYPDQFKDAVEQTSPGPTATNDAAASAGNNNNLSKDEVGWYFVEQYYTTLSKNPDKLHLFYGKRSQFVYGMEAEVANVSVGRQAIQERIKSLDFQNSKVRITNVDSQASFDNIVIQVIGESSIKSAEPKKFVQTFVLAPQPSGYFVVNDILRYINDEDEEEAVAEAEAQPEEQAAAEEVVEAAKPEEPVVEQTPEEAPAPAIDPSVVDKRLEEVAVPQDAASSNGDVEAPAPEPVKAPETKVEEPTVDPEVTAKEIAEEDIKMPEKPADPSPTPVAAPSKPPAAEAEKPAPAPAPVPMKPMSWASRAAAAVGPKAAVPLPKTATPPAPAQAKAPAPAPAAAAAPATKEPAAAPAAKEPEAPAAKESSPSAEWQSVGADSKRQNRPQSISQAPADNGTLGYVKYVTDKVKAEDLRAALNNHGELTYFDINRQKVCIKSLHLVGESLLLTNNQNCAFVEFATPAGYQAAAAANPHIVNGENIVVEPRRPKATAYGGANYSAGGRGNATGGRGRGGFEGNRPGSQGNARGNFTGGQARGRGSVRGRGASQATA</sequence>
<dbReference type="InterPro" id="IPR012677">
    <property type="entry name" value="Nucleotide-bd_a/b_plait_sf"/>
</dbReference>
<organism evidence="4 5">
    <name type="scientific">Colletotrichum chrysophilum</name>
    <dbReference type="NCBI Taxonomy" id="1836956"/>
    <lineage>
        <taxon>Eukaryota</taxon>
        <taxon>Fungi</taxon>
        <taxon>Dikarya</taxon>
        <taxon>Ascomycota</taxon>
        <taxon>Pezizomycotina</taxon>
        <taxon>Sordariomycetes</taxon>
        <taxon>Hypocreomycetidae</taxon>
        <taxon>Glomerellales</taxon>
        <taxon>Glomerellaceae</taxon>
        <taxon>Colletotrichum</taxon>
        <taxon>Colletotrichum gloeosporioides species complex</taxon>
    </lineage>
</organism>
<evidence type="ECO:0000256" key="1">
    <source>
        <dbReference type="ARBA" id="ARBA00022884"/>
    </source>
</evidence>
<dbReference type="EMBL" id="JAQOWY010000284">
    <property type="protein sequence ID" value="KAK1845139.1"/>
    <property type="molecule type" value="Genomic_DNA"/>
</dbReference>
<evidence type="ECO:0000259" key="3">
    <source>
        <dbReference type="PROSITE" id="PS50177"/>
    </source>
</evidence>
<proteinExistence type="predicted"/>
<feature type="domain" description="NTF2" evidence="3">
    <location>
        <begin position="45"/>
        <end position="160"/>
    </location>
</feature>
<dbReference type="InterPro" id="IPR032710">
    <property type="entry name" value="NTF2-like_dom_sf"/>
</dbReference>
<dbReference type="GO" id="GO:1990904">
    <property type="term" value="C:ribonucleoprotein complex"/>
    <property type="evidence" value="ECO:0007669"/>
    <property type="project" value="TreeGrafter"/>
</dbReference>
<dbReference type="AlphaFoldDB" id="A0AAD9ACB2"/>
<gene>
    <name evidence="4" type="ORF">CCHR01_12254</name>
</gene>
<dbReference type="InterPro" id="IPR018222">
    <property type="entry name" value="Nuclear_transport_factor_2_euk"/>
</dbReference>
<feature type="compositionally biased region" description="Pro residues" evidence="2">
    <location>
        <begin position="276"/>
        <end position="288"/>
    </location>
</feature>
<keyword evidence="1" id="KW-0694">RNA-binding</keyword>
<feature type="region of interest" description="Disordered" evidence="2">
    <location>
        <begin position="166"/>
        <end position="306"/>
    </location>
</feature>
<dbReference type="Proteomes" id="UP001243330">
    <property type="component" value="Unassembled WGS sequence"/>
</dbReference>
<dbReference type="GO" id="GO:0016579">
    <property type="term" value="P:protein deubiquitination"/>
    <property type="evidence" value="ECO:0007669"/>
    <property type="project" value="TreeGrafter"/>
</dbReference>
<evidence type="ECO:0000313" key="4">
    <source>
        <dbReference type="EMBL" id="KAK1845139.1"/>
    </source>
</evidence>
<feature type="compositionally biased region" description="Gly residues" evidence="2">
    <location>
        <begin position="507"/>
        <end position="522"/>
    </location>
</feature>
<dbReference type="Gene3D" id="3.10.450.50">
    <property type="match status" value="1"/>
</dbReference>
<dbReference type="InterPro" id="IPR035979">
    <property type="entry name" value="RBD_domain_sf"/>
</dbReference>
<dbReference type="PANTHER" id="PTHR10693">
    <property type="entry name" value="RAS GTPASE-ACTIVATING PROTEIN-BINDING PROTEIN"/>
    <property type="match status" value="1"/>
</dbReference>
<keyword evidence="5" id="KW-1185">Reference proteome</keyword>
<feature type="region of interest" description="Disordered" evidence="2">
    <location>
        <begin position="499"/>
        <end position="557"/>
    </location>
</feature>
<dbReference type="InterPro" id="IPR039539">
    <property type="entry name" value="Ras_GTPase_bind_prot"/>
</dbReference>
<protein>
    <submittedName>
        <fullName evidence="4">NTF2 and RRM domain-containing protein</fullName>
    </submittedName>
</protein>
<dbReference type="GO" id="GO:0034517">
    <property type="term" value="P:ribophagy"/>
    <property type="evidence" value="ECO:0007669"/>
    <property type="project" value="TreeGrafter"/>
</dbReference>
<feature type="compositionally biased region" description="Low complexity" evidence="2">
    <location>
        <begin position="26"/>
        <end position="37"/>
    </location>
</feature>
<feature type="compositionally biased region" description="Acidic residues" evidence="2">
    <location>
        <begin position="166"/>
        <end position="187"/>
    </location>
</feature>
<dbReference type="PANTHER" id="PTHR10693:SF20">
    <property type="entry name" value="AT27578P"/>
    <property type="match status" value="1"/>
</dbReference>